<dbReference type="STRING" id="1792845.BC343_25000"/>
<name>A0A1S9PHX2_9SPHI</name>
<evidence type="ECO:0000313" key="4">
    <source>
        <dbReference type="EMBL" id="OOQ60551.1"/>
    </source>
</evidence>
<dbReference type="InterPro" id="IPR027385">
    <property type="entry name" value="Beta-barrel_OMP"/>
</dbReference>
<dbReference type="RefSeq" id="WP_078347559.1">
    <property type="nucleotide sequence ID" value="NZ_MBTF01000006.1"/>
</dbReference>
<protein>
    <recommendedName>
        <fullName evidence="3">Outer membrane protein beta-barrel domain-containing protein</fullName>
    </recommendedName>
</protein>
<feature type="signal peptide" evidence="2">
    <location>
        <begin position="1"/>
        <end position="22"/>
    </location>
</feature>
<dbReference type="Pfam" id="PF13505">
    <property type="entry name" value="OMP_b-brl"/>
    <property type="match status" value="1"/>
</dbReference>
<dbReference type="EMBL" id="MBTF01000006">
    <property type="protein sequence ID" value="OOQ60551.1"/>
    <property type="molecule type" value="Genomic_DNA"/>
</dbReference>
<keyword evidence="1 2" id="KW-0732">Signal</keyword>
<sequence>MKKLLAVAVVMLAALTSSKLYAQDDYKKFSLGIGLEAALPVGNLSNAYSFGGGATIRATIGLDASSAFTITSGALAFAPKDLGGGYKLKTQVNIPIKAGYRYMLSDNFYAIGEAGVTIAKTYASNGSGGTVSASGSSFTYAPGIGLKLGGVDLSVRYEGYSGAGFIGGRLGFNF</sequence>
<accession>A0A1S9PHX2</accession>
<dbReference type="AlphaFoldDB" id="A0A1S9PHX2"/>
<evidence type="ECO:0000313" key="5">
    <source>
        <dbReference type="Proteomes" id="UP000189739"/>
    </source>
</evidence>
<dbReference type="Proteomes" id="UP000189739">
    <property type="component" value="Unassembled WGS sequence"/>
</dbReference>
<gene>
    <name evidence="4" type="ORF">BC343_25000</name>
</gene>
<evidence type="ECO:0000256" key="1">
    <source>
        <dbReference type="ARBA" id="ARBA00022729"/>
    </source>
</evidence>
<keyword evidence="5" id="KW-1185">Reference proteome</keyword>
<feature type="domain" description="Outer membrane protein beta-barrel" evidence="3">
    <location>
        <begin position="12"/>
        <end position="158"/>
    </location>
</feature>
<feature type="chain" id="PRO_5012639623" description="Outer membrane protein beta-barrel domain-containing protein" evidence="2">
    <location>
        <begin position="23"/>
        <end position="174"/>
    </location>
</feature>
<reference evidence="4 5" key="1">
    <citation type="submission" date="2016-07" db="EMBL/GenBank/DDBJ databases">
        <title>Genomic analysis of zinc-resistant bacterium Mucilaginibacter pedocola TBZ30.</title>
        <authorList>
            <person name="Huang J."/>
            <person name="Tang J."/>
        </authorList>
    </citation>
    <scope>NUCLEOTIDE SEQUENCE [LARGE SCALE GENOMIC DNA]</scope>
    <source>
        <strain evidence="4 5">TBZ30</strain>
    </source>
</reference>
<comment type="caution">
    <text evidence="4">The sequence shown here is derived from an EMBL/GenBank/DDBJ whole genome shotgun (WGS) entry which is preliminary data.</text>
</comment>
<evidence type="ECO:0000256" key="2">
    <source>
        <dbReference type="SAM" id="SignalP"/>
    </source>
</evidence>
<organism evidence="4 5">
    <name type="scientific">Mucilaginibacter pedocola</name>
    <dbReference type="NCBI Taxonomy" id="1792845"/>
    <lineage>
        <taxon>Bacteria</taxon>
        <taxon>Pseudomonadati</taxon>
        <taxon>Bacteroidota</taxon>
        <taxon>Sphingobacteriia</taxon>
        <taxon>Sphingobacteriales</taxon>
        <taxon>Sphingobacteriaceae</taxon>
        <taxon>Mucilaginibacter</taxon>
    </lineage>
</organism>
<evidence type="ECO:0000259" key="3">
    <source>
        <dbReference type="Pfam" id="PF13505"/>
    </source>
</evidence>
<proteinExistence type="predicted"/>